<keyword evidence="5 9" id="KW-0350">Heme biosynthesis</keyword>
<dbReference type="NCBIfam" id="TIGR00109">
    <property type="entry name" value="hemH"/>
    <property type="match status" value="1"/>
</dbReference>
<evidence type="ECO:0000313" key="11">
    <source>
        <dbReference type="Proteomes" id="UP000254429"/>
    </source>
</evidence>
<evidence type="ECO:0000313" key="10">
    <source>
        <dbReference type="EMBL" id="STM40304.1"/>
    </source>
</evidence>
<evidence type="ECO:0000256" key="6">
    <source>
        <dbReference type="ARBA" id="ARBA00023239"/>
    </source>
</evidence>
<dbReference type="Pfam" id="PF00762">
    <property type="entry name" value="Ferrochelatase"/>
    <property type="match status" value="1"/>
</dbReference>
<dbReference type="PROSITE" id="PS00534">
    <property type="entry name" value="FERROCHELATASE"/>
    <property type="match status" value="1"/>
</dbReference>
<comment type="similarity">
    <text evidence="1 9">Belongs to the ferrochelatase family.</text>
</comment>
<dbReference type="EMBL" id="UGFG01000001">
    <property type="protein sequence ID" value="STM40304.1"/>
    <property type="molecule type" value="Genomic_DNA"/>
</dbReference>
<evidence type="ECO:0000256" key="9">
    <source>
        <dbReference type="RuleBase" id="RU000607"/>
    </source>
</evidence>
<dbReference type="PANTHER" id="PTHR11108:SF1">
    <property type="entry name" value="FERROCHELATASE, MITOCHONDRIAL"/>
    <property type="match status" value="1"/>
</dbReference>
<proteinExistence type="inferred from homology"/>
<dbReference type="GO" id="GO:0005737">
    <property type="term" value="C:cytoplasm"/>
    <property type="evidence" value="ECO:0007669"/>
    <property type="project" value="UniProtKB-SubCell"/>
</dbReference>
<comment type="pathway">
    <text evidence="9">Porphyrin-containing compound metabolism; protoheme biosynthesis; protoheme from protoporphyrin-IX: step 1/1.</text>
</comment>
<comment type="function">
    <text evidence="9">Catalyzes the ferrous insertion into protoporphyrin IX.</text>
</comment>
<comment type="subcellular location">
    <subcellularLocation>
        <location evidence="9">Cytoplasm</location>
    </subcellularLocation>
</comment>
<accession>A0A377DW00</accession>
<keyword evidence="4 9" id="KW-0408">Iron</keyword>
<gene>
    <name evidence="10" type="primary">hemH_1</name>
    <name evidence="10" type="ORF">NCTC8500_04152</name>
</gene>
<dbReference type="GO" id="GO:0004325">
    <property type="term" value="F:ferrochelatase activity"/>
    <property type="evidence" value="ECO:0007669"/>
    <property type="project" value="UniProtKB-UniRule"/>
</dbReference>
<dbReference type="Gene3D" id="3.40.50.1400">
    <property type="match status" value="2"/>
</dbReference>
<evidence type="ECO:0000256" key="7">
    <source>
        <dbReference type="ARBA" id="ARBA00023244"/>
    </source>
</evidence>
<dbReference type="UniPathway" id="UPA00252">
    <property type="reaction ID" value="UER00325"/>
</dbReference>
<dbReference type="InterPro" id="IPR001015">
    <property type="entry name" value="Ferrochelatase"/>
</dbReference>
<evidence type="ECO:0000256" key="1">
    <source>
        <dbReference type="ARBA" id="ARBA00007718"/>
    </source>
</evidence>
<protein>
    <recommendedName>
        <fullName evidence="9">Ferrochelatase</fullName>
        <ecNumber evidence="9">4.98.1.1</ecNumber>
    </recommendedName>
</protein>
<evidence type="ECO:0000256" key="5">
    <source>
        <dbReference type="ARBA" id="ARBA00023133"/>
    </source>
</evidence>
<evidence type="ECO:0000256" key="4">
    <source>
        <dbReference type="ARBA" id="ARBA00023004"/>
    </source>
</evidence>
<sequence length="189" mass="21326">MVLPLYPQFSCSTVGAVWDELARILARKRSIPGISFIRDYADNHDYINALANSVRASFAKHGEPDLLLLSYHGIPQRYADEGDDYPQRCRTTTRELASALGMAPEKVMMTFQSRFGREPWLMPYTDETLKMLGEKRRRSYSGDVPGLCCGLSGDAGRDCRAKTVRSSSVPAGKNMNIFRRLMPRRNISK</sequence>
<evidence type="ECO:0000256" key="8">
    <source>
        <dbReference type="ARBA" id="ARBA00024536"/>
    </source>
</evidence>
<keyword evidence="3" id="KW-0479">Metal-binding</keyword>
<dbReference type="Proteomes" id="UP000254429">
    <property type="component" value="Unassembled WGS sequence"/>
</dbReference>
<dbReference type="PANTHER" id="PTHR11108">
    <property type="entry name" value="FERROCHELATASE"/>
    <property type="match status" value="1"/>
</dbReference>
<dbReference type="InterPro" id="IPR033644">
    <property type="entry name" value="Ferrochelatase_C"/>
</dbReference>
<organism evidence="10 11">
    <name type="scientific">Escherichia coli</name>
    <dbReference type="NCBI Taxonomy" id="562"/>
    <lineage>
        <taxon>Bacteria</taxon>
        <taxon>Pseudomonadati</taxon>
        <taxon>Pseudomonadota</taxon>
        <taxon>Gammaproteobacteria</taxon>
        <taxon>Enterobacterales</taxon>
        <taxon>Enterobacteriaceae</taxon>
        <taxon>Escherichia</taxon>
    </lineage>
</organism>
<name>A0A377DW00_ECOLX</name>
<comment type="catalytic activity">
    <reaction evidence="9">
        <text>heme b + 2 H(+) = protoporphyrin IX + Fe(2+)</text>
        <dbReference type="Rhea" id="RHEA:22584"/>
        <dbReference type="ChEBI" id="CHEBI:15378"/>
        <dbReference type="ChEBI" id="CHEBI:29033"/>
        <dbReference type="ChEBI" id="CHEBI:57306"/>
        <dbReference type="ChEBI" id="CHEBI:60344"/>
        <dbReference type="EC" id="4.98.1.1"/>
    </reaction>
</comment>
<dbReference type="SUPFAM" id="SSF53800">
    <property type="entry name" value="Chelatase"/>
    <property type="match status" value="1"/>
</dbReference>
<dbReference type="InterPro" id="IPR019772">
    <property type="entry name" value="Ferrochelatase_AS"/>
</dbReference>
<dbReference type="AlphaFoldDB" id="A0A377DW00"/>
<dbReference type="FunFam" id="3.40.50.1400:FF:000002">
    <property type="entry name" value="Ferrochelatase"/>
    <property type="match status" value="1"/>
</dbReference>
<keyword evidence="7 9" id="KW-0627">Porphyrin biosynthesis</keyword>
<evidence type="ECO:0000256" key="2">
    <source>
        <dbReference type="ARBA" id="ARBA00022490"/>
    </source>
</evidence>
<dbReference type="GO" id="GO:0006783">
    <property type="term" value="P:heme biosynthetic process"/>
    <property type="evidence" value="ECO:0007669"/>
    <property type="project" value="UniProtKB-UniRule"/>
</dbReference>
<dbReference type="CDD" id="cd00419">
    <property type="entry name" value="Ferrochelatase_C"/>
    <property type="match status" value="1"/>
</dbReference>
<evidence type="ECO:0000256" key="3">
    <source>
        <dbReference type="ARBA" id="ARBA00022723"/>
    </source>
</evidence>
<comment type="catalytic activity">
    <reaction evidence="8">
        <text>Fe-coproporphyrin III + 2 H(+) = coproporphyrin III + Fe(2+)</text>
        <dbReference type="Rhea" id="RHEA:49572"/>
        <dbReference type="ChEBI" id="CHEBI:15378"/>
        <dbReference type="ChEBI" id="CHEBI:29033"/>
        <dbReference type="ChEBI" id="CHEBI:68438"/>
        <dbReference type="ChEBI" id="CHEBI:131725"/>
        <dbReference type="EC" id="4.99.1.9"/>
    </reaction>
    <physiologicalReaction direction="right-to-left" evidence="8">
        <dbReference type="Rhea" id="RHEA:49574"/>
    </physiologicalReaction>
</comment>
<dbReference type="GO" id="GO:0046872">
    <property type="term" value="F:metal ion binding"/>
    <property type="evidence" value="ECO:0007669"/>
    <property type="project" value="UniProtKB-KW"/>
</dbReference>
<keyword evidence="2 9" id="KW-0963">Cytoplasm</keyword>
<reference evidence="10 11" key="1">
    <citation type="submission" date="2018-06" db="EMBL/GenBank/DDBJ databases">
        <authorList>
            <consortium name="Pathogen Informatics"/>
            <person name="Doyle S."/>
        </authorList>
    </citation>
    <scope>NUCLEOTIDE SEQUENCE [LARGE SCALE GENOMIC DNA]</scope>
    <source>
        <strain evidence="10 11">NCTC8500</strain>
    </source>
</reference>
<keyword evidence="6 9" id="KW-0456">Lyase</keyword>
<dbReference type="EC" id="4.98.1.1" evidence="9"/>